<sequence>MTVCRGIRGATIAEENTADGIYSATKELLGGLIEGNSIIEREVAAVYFTMTPDLNAVFPAAVARQAGWNNTALMGGTEIAVPGSLTKCIRILILLNTDKEPQELVNLYLRGTDALRRQGVESI</sequence>
<dbReference type="PIRSF" id="PIRSF005965">
    <property type="entry name" value="Chor_mut_AroH"/>
    <property type="match status" value="1"/>
</dbReference>
<dbReference type="PROSITE" id="PS51167">
    <property type="entry name" value="CHORISMATE_MUT_1"/>
    <property type="match status" value="1"/>
</dbReference>
<dbReference type="PANTHER" id="PTHR21164:SF0">
    <property type="entry name" value="CHORISMATE MUTASE AROH"/>
    <property type="match status" value="1"/>
</dbReference>
<name>A0A382E477_9ZZZZ</name>
<accession>A0A382E477</accession>
<dbReference type="NCBIfam" id="TIGR01796">
    <property type="entry name" value="CM_mono_aroH"/>
    <property type="match status" value="1"/>
</dbReference>
<dbReference type="SUPFAM" id="SSF55298">
    <property type="entry name" value="YjgF-like"/>
    <property type="match status" value="1"/>
</dbReference>
<gene>
    <name evidence="1" type="ORF">METZ01_LOCUS198430</name>
</gene>
<dbReference type="Gene3D" id="3.30.1330.40">
    <property type="entry name" value="RutC-like"/>
    <property type="match status" value="1"/>
</dbReference>
<dbReference type="EMBL" id="UINC01042650">
    <property type="protein sequence ID" value="SVB45576.1"/>
    <property type="molecule type" value="Genomic_DNA"/>
</dbReference>
<dbReference type="Pfam" id="PF07736">
    <property type="entry name" value="CM_1"/>
    <property type="match status" value="1"/>
</dbReference>
<dbReference type="PANTHER" id="PTHR21164">
    <property type="entry name" value="CHORISMATE MUTASE"/>
    <property type="match status" value="1"/>
</dbReference>
<protein>
    <recommendedName>
        <fullName evidence="2">Chorismate mutase</fullName>
    </recommendedName>
</protein>
<dbReference type="InterPro" id="IPR008243">
    <property type="entry name" value="Chorismate_mutase_AroH"/>
</dbReference>
<dbReference type="AlphaFoldDB" id="A0A382E477"/>
<evidence type="ECO:0008006" key="2">
    <source>
        <dbReference type="Google" id="ProtNLM"/>
    </source>
</evidence>
<dbReference type="GO" id="GO:0004106">
    <property type="term" value="F:chorismate mutase activity"/>
    <property type="evidence" value="ECO:0007669"/>
    <property type="project" value="TreeGrafter"/>
</dbReference>
<proteinExistence type="predicted"/>
<dbReference type="CDD" id="cd02185">
    <property type="entry name" value="AroH"/>
    <property type="match status" value="1"/>
</dbReference>
<dbReference type="InterPro" id="IPR035959">
    <property type="entry name" value="RutC-like_sf"/>
</dbReference>
<organism evidence="1">
    <name type="scientific">marine metagenome</name>
    <dbReference type="NCBI Taxonomy" id="408172"/>
    <lineage>
        <taxon>unclassified sequences</taxon>
        <taxon>metagenomes</taxon>
        <taxon>ecological metagenomes</taxon>
    </lineage>
</organism>
<dbReference type="GO" id="GO:0046417">
    <property type="term" value="P:chorismate metabolic process"/>
    <property type="evidence" value="ECO:0007669"/>
    <property type="project" value="TreeGrafter"/>
</dbReference>
<evidence type="ECO:0000313" key="1">
    <source>
        <dbReference type="EMBL" id="SVB45576.1"/>
    </source>
</evidence>
<reference evidence="1" key="1">
    <citation type="submission" date="2018-05" db="EMBL/GenBank/DDBJ databases">
        <authorList>
            <person name="Lanie J.A."/>
            <person name="Ng W.-L."/>
            <person name="Kazmierczak K.M."/>
            <person name="Andrzejewski T.M."/>
            <person name="Davidsen T.M."/>
            <person name="Wayne K.J."/>
            <person name="Tettelin H."/>
            <person name="Glass J.I."/>
            <person name="Rusch D."/>
            <person name="Podicherti R."/>
            <person name="Tsui H.-C.T."/>
            <person name="Winkler M.E."/>
        </authorList>
    </citation>
    <scope>NUCLEOTIDE SEQUENCE</scope>
</reference>